<keyword evidence="3" id="KW-1185">Reference proteome</keyword>
<sequence length="387" mass="37139">MNPGHAALVLAGALTGPVAGGQLILLSKPFGGVVGIPGTAAVYIALTGLVVGCATGLLTLRHPLSARAAGCCAVVAGGAFAVAGLVSTLWLFVAVIVLACAAAGPLIVAARVFAFRQRALLTGGHIVTAVCVAGAAGAASLWFETPGAALVVVGLAAALLGGVAILAKAPVPHEESNDGSGAVPRRFLVGYATVGLLLGGTVLPALHLLLFRWNAFGAEQTDLLLLAALPAVLVVAIPGPDASAVAPLLILAAGGPVLVATAPGQATVVIGLAVTLAAAARAARGLDLALRARDAGTEHHDAGGRPAVGAGGAQSDRAAAITALTVTLGGLGGLGLVVALGELFGTGTGLTALAIPALAAALLSGPRIPTPSAGSAVATPAFEGGTP</sequence>
<reference evidence="2 3" key="1">
    <citation type="submission" date="2020-05" db="EMBL/GenBank/DDBJ databases">
        <title>MicrobeNet Type strains.</title>
        <authorList>
            <person name="Nicholson A.C."/>
        </authorList>
    </citation>
    <scope>NUCLEOTIDE SEQUENCE [LARGE SCALE GENOMIC DNA]</scope>
    <source>
        <strain evidence="2 3">JCM 3224</strain>
    </source>
</reference>
<feature type="transmembrane region" description="Helical" evidence="1">
    <location>
        <begin position="64"/>
        <end position="83"/>
    </location>
</feature>
<accession>A0A849BXQ6</accession>
<proteinExistence type="predicted"/>
<dbReference type="RefSeq" id="WP_157552136.1">
    <property type="nucleotide sequence ID" value="NZ_JABELX010000001.1"/>
</dbReference>
<feature type="transmembrane region" description="Helical" evidence="1">
    <location>
        <begin position="89"/>
        <end position="113"/>
    </location>
</feature>
<feature type="transmembrane region" description="Helical" evidence="1">
    <location>
        <begin position="318"/>
        <end position="337"/>
    </location>
</feature>
<feature type="transmembrane region" description="Helical" evidence="1">
    <location>
        <begin position="30"/>
        <end position="52"/>
    </location>
</feature>
<protein>
    <submittedName>
        <fullName evidence="2">Uncharacterized protein</fullName>
    </submittedName>
</protein>
<evidence type="ECO:0000256" key="1">
    <source>
        <dbReference type="SAM" id="Phobius"/>
    </source>
</evidence>
<organism evidence="2 3">
    <name type="scientific">Nocardia uniformis</name>
    <dbReference type="NCBI Taxonomy" id="53432"/>
    <lineage>
        <taxon>Bacteria</taxon>
        <taxon>Bacillati</taxon>
        <taxon>Actinomycetota</taxon>
        <taxon>Actinomycetes</taxon>
        <taxon>Mycobacteriales</taxon>
        <taxon>Nocardiaceae</taxon>
        <taxon>Nocardia</taxon>
    </lineage>
</organism>
<keyword evidence="1" id="KW-0472">Membrane</keyword>
<feature type="transmembrane region" description="Helical" evidence="1">
    <location>
        <begin position="266"/>
        <end position="283"/>
    </location>
</feature>
<dbReference type="EMBL" id="JABELX010000001">
    <property type="protein sequence ID" value="NNH68467.1"/>
    <property type="molecule type" value="Genomic_DNA"/>
</dbReference>
<evidence type="ECO:0000313" key="2">
    <source>
        <dbReference type="EMBL" id="NNH68467.1"/>
    </source>
</evidence>
<dbReference type="AlphaFoldDB" id="A0A849BXQ6"/>
<feature type="transmembrane region" description="Helical" evidence="1">
    <location>
        <begin position="148"/>
        <end position="167"/>
    </location>
</feature>
<dbReference type="Proteomes" id="UP000586827">
    <property type="component" value="Unassembled WGS sequence"/>
</dbReference>
<feature type="transmembrane region" description="Helical" evidence="1">
    <location>
        <begin position="343"/>
        <end position="363"/>
    </location>
</feature>
<name>A0A849BXQ6_9NOCA</name>
<comment type="caution">
    <text evidence="2">The sequence shown here is derived from an EMBL/GenBank/DDBJ whole genome shotgun (WGS) entry which is preliminary data.</text>
</comment>
<feature type="transmembrane region" description="Helical" evidence="1">
    <location>
        <begin position="120"/>
        <end position="142"/>
    </location>
</feature>
<feature type="transmembrane region" description="Helical" evidence="1">
    <location>
        <begin position="188"/>
        <end position="211"/>
    </location>
</feature>
<evidence type="ECO:0000313" key="3">
    <source>
        <dbReference type="Proteomes" id="UP000586827"/>
    </source>
</evidence>
<keyword evidence="1" id="KW-0812">Transmembrane</keyword>
<gene>
    <name evidence="2" type="ORF">HLB23_00965</name>
</gene>
<keyword evidence="1" id="KW-1133">Transmembrane helix</keyword>